<dbReference type="Proteomes" id="UP000790377">
    <property type="component" value="Unassembled WGS sequence"/>
</dbReference>
<evidence type="ECO:0000313" key="1">
    <source>
        <dbReference type="EMBL" id="KAH7905395.1"/>
    </source>
</evidence>
<dbReference type="EMBL" id="MU268202">
    <property type="protein sequence ID" value="KAH7905395.1"/>
    <property type="molecule type" value="Genomic_DNA"/>
</dbReference>
<accession>A0ACB7ZVY2</accession>
<gene>
    <name evidence="1" type="ORF">BJ138DRAFT_779627</name>
</gene>
<protein>
    <submittedName>
        <fullName evidence="1">Uncharacterized protein</fullName>
    </submittedName>
</protein>
<name>A0ACB7ZVY2_9AGAM</name>
<keyword evidence="2" id="KW-1185">Reference proteome</keyword>
<sequence length="184" mass="20034">MWGERICAGVRINSNDLYRVRTQHRSCCVSGVADYMITMAKLALASIILLGFAFSSNAQYGGGYDGEYDGYVWGTGRLAGIIVGAVVLLLLLVCCGLMRRRRWRFVNAGGNSSTNVFLTNIQSWQQYHPPPPGPPPGPPPSDQNYPSLAGLQQSNAYPPDLNQNPPPPYMKDGVSQPQAAHTVH</sequence>
<organism evidence="1 2">
    <name type="scientific">Hygrophoropsis aurantiaca</name>
    <dbReference type="NCBI Taxonomy" id="72124"/>
    <lineage>
        <taxon>Eukaryota</taxon>
        <taxon>Fungi</taxon>
        <taxon>Dikarya</taxon>
        <taxon>Basidiomycota</taxon>
        <taxon>Agaricomycotina</taxon>
        <taxon>Agaricomycetes</taxon>
        <taxon>Agaricomycetidae</taxon>
        <taxon>Boletales</taxon>
        <taxon>Coniophorineae</taxon>
        <taxon>Hygrophoropsidaceae</taxon>
        <taxon>Hygrophoropsis</taxon>
    </lineage>
</organism>
<proteinExistence type="predicted"/>
<comment type="caution">
    <text evidence="1">The sequence shown here is derived from an EMBL/GenBank/DDBJ whole genome shotgun (WGS) entry which is preliminary data.</text>
</comment>
<reference evidence="1" key="1">
    <citation type="journal article" date="2021" name="New Phytol.">
        <title>Evolutionary innovations through gain and loss of genes in the ectomycorrhizal Boletales.</title>
        <authorList>
            <person name="Wu G."/>
            <person name="Miyauchi S."/>
            <person name="Morin E."/>
            <person name="Kuo A."/>
            <person name="Drula E."/>
            <person name="Varga T."/>
            <person name="Kohler A."/>
            <person name="Feng B."/>
            <person name="Cao Y."/>
            <person name="Lipzen A."/>
            <person name="Daum C."/>
            <person name="Hundley H."/>
            <person name="Pangilinan J."/>
            <person name="Johnson J."/>
            <person name="Barry K."/>
            <person name="LaButti K."/>
            <person name="Ng V."/>
            <person name="Ahrendt S."/>
            <person name="Min B."/>
            <person name="Choi I.G."/>
            <person name="Park H."/>
            <person name="Plett J.M."/>
            <person name="Magnuson J."/>
            <person name="Spatafora J.W."/>
            <person name="Nagy L.G."/>
            <person name="Henrissat B."/>
            <person name="Grigoriev I.V."/>
            <person name="Yang Z.L."/>
            <person name="Xu J."/>
            <person name="Martin F.M."/>
        </authorList>
    </citation>
    <scope>NUCLEOTIDE SEQUENCE</scope>
    <source>
        <strain evidence="1">ATCC 28755</strain>
    </source>
</reference>
<evidence type="ECO:0000313" key="2">
    <source>
        <dbReference type="Proteomes" id="UP000790377"/>
    </source>
</evidence>